<keyword evidence="1" id="KW-0812">Transmembrane</keyword>
<proteinExistence type="predicted"/>
<dbReference type="AlphaFoldDB" id="A0A382VWE5"/>
<accession>A0A382VWE5</accession>
<evidence type="ECO:0000313" key="2">
    <source>
        <dbReference type="EMBL" id="SVD50335.1"/>
    </source>
</evidence>
<sequence>MKNTPNYAKYWIHLKRPIWKTMKNILIITIPILLFTSILYGQTKKTGVLYL</sequence>
<name>A0A382VWE5_9ZZZZ</name>
<keyword evidence="1" id="KW-1133">Transmembrane helix</keyword>
<evidence type="ECO:0000256" key="1">
    <source>
        <dbReference type="SAM" id="Phobius"/>
    </source>
</evidence>
<keyword evidence="1" id="KW-0472">Membrane</keyword>
<reference evidence="2" key="1">
    <citation type="submission" date="2018-05" db="EMBL/GenBank/DDBJ databases">
        <authorList>
            <person name="Lanie J.A."/>
            <person name="Ng W.-L."/>
            <person name="Kazmierczak K.M."/>
            <person name="Andrzejewski T.M."/>
            <person name="Davidsen T.M."/>
            <person name="Wayne K.J."/>
            <person name="Tettelin H."/>
            <person name="Glass J.I."/>
            <person name="Rusch D."/>
            <person name="Podicherti R."/>
            <person name="Tsui H.-C.T."/>
            <person name="Winkler M.E."/>
        </authorList>
    </citation>
    <scope>NUCLEOTIDE SEQUENCE</scope>
</reference>
<protein>
    <submittedName>
        <fullName evidence="2">Uncharacterized protein</fullName>
    </submittedName>
</protein>
<organism evidence="2">
    <name type="scientific">marine metagenome</name>
    <dbReference type="NCBI Taxonomy" id="408172"/>
    <lineage>
        <taxon>unclassified sequences</taxon>
        <taxon>metagenomes</taxon>
        <taxon>ecological metagenomes</taxon>
    </lineage>
</organism>
<dbReference type="EMBL" id="UINC01154835">
    <property type="protein sequence ID" value="SVD50335.1"/>
    <property type="molecule type" value="Genomic_DNA"/>
</dbReference>
<gene>
    <name evidence="2" type="ORF">METZ01_LOCUS403189</name>
</gene>
<feature type="non-terminal residue" evidence="2">
    <location>
        <position position="51"/>
    </location>
</feature>
<feature type="transmembrane region" description="Helical" evidence="1">
    <location>
        <begin position="21"/>
        <end position="41"/>
    </location>
</feature>